<dbReference type="GO" id="GO:0007411">
    <property type="term" value="P:axon guidance"/>
    <property type="evidence" value="ECO:0007669"/>
    <property type="project" value="TreeGrafter"/>
</dbReference>
<dbReference type="AlphaFoldDB" id="A0A452UN83"/>
<dbReference type="Ensembl" id="ENSUMAT00000026651.1">
    <property type="protein sequence ID" value="ENSUMAP00000022489.1"/>
    <property type="gene ID" value="ENSUMAG00000016449.1"/>
</dbReference>
<evidence type="ECO:0000256" key="2">
    <source>
        <dbReference type="ARBA" id="ARBA00022737"/>
    </source>
</evidence>
<keyword evidence="4" id="KW-0325">Glycoprotein</keyword>
<keyword evidence="2" id="KW-0677">Repeat</keyword>
<dbReference type="GeneTree" id="ENSGT01110000271620"/>
<dbReference type="SMART" id="SM00180">
    <property type="entry name" value="EGF_Lam"/>
    <property type="match status" value="1"/>
</dbReference>
<name>A0A452UN83_URSMA</name>
<feature type="domain" description="Laminin EGF-like" evidence="7">
    <location>
        <begin position="19"/>
        <end position="74"/>
    </location>
</feature>
<keyword evidence="5 6" id="KW-0424">Laminin EGF-like domain</keyword>
<accession>A0A452UN83</accession>
<dbReference type="InterPro" id="IPR050440">
    <property type="entry name" value="Laminin/Netrin_ECM"/>
</dbReference>
<dbReference type="GO" id="GO:0009888">
    <property type="term" value="P:tissue development"/>
    <property type="evidence" value="ECO:0007669"/>
    <property type="project" value="TreeGrafter"/>
</dbReference>
<evidence type="ECO:0000256" key="6">
    <source>
        <dbReference type="PROSITE-ProRule" id="PRU00460"/>
    </source>
</evidence>
<keyword evidence="1" id="KW-0732">Signal</keyword>
<evidence type="ECO:0000313" key="8">
    <source>
        <dbReference type="Ensembl" id="ENSUMAP00000022489"/>
    </source>
</evidence>
<dbReference type="SUPFAM" id="SSF57196">
    <property type="entry name" value="EGF/Laminin"/>
    <property type="match status" value="1"/>
</dbReference>
<evidence type="ECO:0000256" key="5">
    <source>
        <dbReference type="ARBA" id="ARBA00023292"/>
    </source>
</evidence>
<reference evidence="8" key="1">
    <citation type="submission" date="2019-03" db="UniProtKB">
        <authorList>
            <consortium name="Ensembl"/>
        </authorList>
    </citation>
    <scope>IDENTIFICATION</scope>
</reference>
<organism evidence="8">
    <name type="scientific">Ursus maritimus</name>
    <name type="common">Polar bear</name>
    <name type="synonym">Thalarctos maritimus</name>
    <dbReference type="NCBI Taxonomy" id="29073"/>
    <lineage>
        <taxon>Eukaryota</taxon>
        <taxon>Metazoa</taxon>
        <taxon>Chordata</taxon>
        <taxon>Craniata</taxon>
        <taxon>Vertebrata</taxon>
        <taxon>Euteleostomi</taxon>
        <taxon>Mammalia</taxon>
        <taxon>Eutheria</taxon>
        <taxon>Laurasiatheria</taxon>
        <taxon>Carnivora</taxon>
        <taxon>Caniformia</taxon>
        <taxon>Ursidae</taxon>
        <taxon>Ursus</taxon>
    </lineage>
</organism>
<dbReference type="FunFam" id="2.10.25.10:FF:000533">
    <property type="entry name" value="Laminin subunit gamma 2"/>
    <property type="match status" value="1"/>
</dbReference>
<dbReference type="InterPro" id="IPR056863">
    <property type="entry name" value="LMN_ATRN_NET-like_EGF"/>
</dbReference>
<dbReference type="PROSITE" id="PS50027">
    <property type="entry name" value="EGF_LAM_2"/>
    <property type="match status" value="1"/>
</dbReference>
<evidence type="ECO:0000256" key="3">
    <source>
        <dbReference type="ARBA" id="ARBA00023157"/>
    </source>
</evidence>
<sequence length="162" mass="18418">LGLALLLPAARATSRREVCDCNGKSRQCVFDAELHRHTGNGFRCLNCNDNTDGPRCERCKDGFYRQRERDRCLPCNCHTKGSVRRRGCPERSMLSEISQTEKDKYQILSLRSGTTAITKPHKRINKKKKSRIRDAWLTQSEEHATLDPGVMSLNPMLGVEIT</sequence>
<dbReference type="PANTHER" id="PTHR10574">
    <property type="entry name" value="NETRIN/LAMININ-RELATED"/>
    <property type="match status" value="1"/>
</dbReference>
<protein>
    <recommendedName>
        <fullName evidence="7">Laminin EGF-like domain-containing protein</fullName>
    </recommendedName>
</protein>
<proteinExistence type="predicted"/>
<evidence type="ECO:0000259" key="7">
    <source>
        <dbReference type="PROSITE" id="PS50027"/>
    </source>
</evidence>
<dbReference type="PROSITE" id="PS01248">
    <property type="entry name" value="EGF_LAM_1"/>
    <property type="match status" value="1"/>
</dbReference>
<dbReference type="GO" id="GO:0005604">
    <property type="term" value="C:basement membrane"/>
    <property type="evidence" value="ECO:0007669"/>
    <property type="project" value="TreeGrafter"/>
</dbReference>
<dbReference type="CDD" id="cd00055">
    <property type="entry name" value="EGF_Lam"/>
    <property type="match status" value="1"/>
</dbReference>
<feature type="disulfide bond" evidence="6">
    <location>
        <begin position="47"/>
        <end position="56"/>
    </location>
</feature>
<dbReference type="InterPro" id="IPR002049">
    <property type="entry name" value="LE_dom"/>
</dbReference>
<evidence type="ECO:0000256" key="1">
    <source>
        <dbReference type="ARBA" id="ARBA00022729"/>
    </source>
</evidence>
<dbReference type="PANTHER" id="PTHR10574:SF313">
    <property type="entry name" value="LAMININ SUBUNIT GAMMA-2"/>
    <property type="match status" value="1"/>
</dbReference>
<dbReference type="Gene3D" id="2.10.25.10">
    <property type="entry name" value="Laminin"/>
    <property type="match status" value="1"/>
</dbReference>
<dbReference type="Pfam" id="PF24973">
    <property type="entry name" value="EGF_LMN_ATRN"/>
    <property type="match status" value="1"/>
</dbReference>
<dbReference type="GO" id="GO:0009887">
    <property type="term" value="P:animal organ morphogenesis"/>
    <property type="evidence" value="ECO:0007669"/>
    <property type="project" value="TreeGrafter"/>
</dbReference>
<comment type="caution">
    <text evidence="6">Lacks conserved residue(s) required for the propagation of feature annotation.</text>
</comment>
<evidence type="ECO:0000256" key="4">
    <source>
        <dbReference type="ARBA" id="ARBA00023180"/>
    </source>
</evidence>
<keyword evidence="3 6" id="KW-1015">Disulfide bond</keyword>